<feature type="compositionally biased region" description="Basic and acidic residues" evidence="7">
    <location>
        <begin position="225"/>
        <end position="264"/>
    </location>
</feature>
<dbReference type="PANTHER" id="PTHR43811:SF19">
    <property type="entry name" value="39 KDA FK506-BINDING NUCLEAR PROTEIN"/>
    <property type="match status" value="1"/>
</dbReference>
<dbReference type="PROSITE" id="PS50059">
    <property type="entry name" value="FKBP_PPIASE"/>
    <property type="match status" value="1"/>
</dbReference>
<evidence type="ECO:0000256" key="7">
    <source>
        <dbReference type="SAM" id="MobiDB-lite"/>
    </source>
</evidence>
<keyword evidence="3 5" id="KW-0697">Rotamase</keyword>
<dbReference type="EC" id="5.2.1.8" evidence="5"/>
<protein>
    <recommendedName>
        <fullName evidence="5">FK506-binding protein</fullName>
        <ecNumber evidence="5">5.2.1.8</ecNumber>
    </recommendedName>
</protein>
<dbReference type="GO" id="GO:0005730">
    <property type="term" value="C:nucleolus"/>
    <property type="evidence" value="ECO:0007669"/>
    <property type="project" value="TreeGrafter"/>
</dbReference>
<evidence type="ECO:0000256" key="2">
    <source>
        <dbReference type="ARBA" id="ARBA00007838"/>
    </source>
</evidence>
<evidence type="ECO:0000256" key="4">
    <source>
        <dbReference type="ARBA" id="ARBA00023235"/>
    </source>
</evidence>
<dbReference type="Gene3D" id="3.10.50.40">
    <property type="match status" value="1"/>
</dbReference>
<dbReference type="InterPro" id="IPR023566">
    <property type="entry name" value="PPIase_Fpr3/Fpr4-like"/>
</dbReference>
<dbReference type="SUPFAM" id="SSF54534">
    <property type="entry name" value="FKBP-like"/>
    <property type="match status" value="1"/>
</dbReference>
<name>A0A1E5RLH0_9ASCO</name>
<dbReference type="GO" id="GO:0000785">
    <property type="term" value="C:chromatin"/>
    <property type="evidence" value="ECO:0007669"/>
    <property type="project" value="TreeGrafter"/>
</dbReference>
<keyword evidence="10" id="KW-1185">Reference proteome</keyword>
<dbReference type="Proteomes" id="UP000095605">
    <property type="component" value="Unassembled WGS sequence"/>
</dbReference>
<evidence type="ECO:0000259" key="8">
    <source>
        <dbReference type="PROSITE" id="PS50059"/>
    </source>
</evidence>
<proteinExistence type="inferred from homology"/>
<dbReference type="AlphaFoldDB" id="A0A1E5RLH0"/>
<gene>
    <name evidence="9" type="ORF">AWRI3578_g2307</name>
</gene>
<dbReference type="Pfam" id="PF17800">
    <property type="entry name" value="NPL"/>
    <property type="match status" value="1"/>
</dbReference>
<evidence type="ECO:0000256" key="5">
    <source>
        <dbReference type="PIRNR" id="PIRNR001473"/>
    </source>
</evidence>
<dbReference type="OrthoDB" id="77911at2759"/>
<dbReference type="EMBL" id="LPNL01000004">
    <property type="protein sequence ID" value="OEJ87393.1"/>
    <property type="molecule type" value="Genomic_DNA"/>
</dbReference>
<feature type="domain" description="PPIase FKBP-type" evidence="8">
    <location>
        <begin position="297"/>
        <end position="385"/>
    </location>
</feature>
<evidence type="ECO:0000313" key="10">
    <source>
        <dbReference type="Proteomes" id="UP000095605"/>
    </source>
</evidence>
<dbReference type="Gene3D" id="2.60.120.340">
    <property type="entry name" value="Nucleoplasmin core domain"/>
    <property type="match status" value="1"/>
</dbReference>
<comment type="catalytic activity">
    <reaction evidence="1 5 6">
        <text>[protein]-peptidylproline (omega=180) = [protein]-peptidylproline (omega=0)</text>
        <dbReference type="Rhea" id="RHEA:16237"/>
        <dbReference type="Rhea" id="RHEA-COMP:10747"/>
        <dbReference type="Rhea" id="RHEA-COMP:10748"/>
        <dbReference type="ChEBI" id="CHEBI:83833"/>
        <dbReference type="ChEBI" id="CHEBI:83834"/>
        <dbReference type="EC" id="5.2.1.8"/>
    </reaction>
</comment>
<dbReference type="InterPro" id="IPR001179">
    <property type="entry name" value="PPIase_FKBP_dom"/>
</dbReference>
<sequence length="385" mass="42515">MEDMVPLAVYGINVIPGEVTNAIDSYPSATVKITSVAVHPDSLDGKDTPTTLIMLKKRIVEGEENSEVEDSEDEENKEDEEGDEDEIIEEFVVATLSPEGKTQQTVDLIISPDEDIAFVATGSYRVDILGNYVTHPYDFSENEDEGEYNSEDEYSDEYGSEDDEVDELDSEDDDLDSEDEAYIQKALEDIEDSSDVEGKINELIGEVAAKRNRATIEELPEESEEKPAKETKKQKKEDAKKVAFKKDLVEGPSASKKEQKKKEVPPPAPQKPKAKQLEGGVVIEDRTVGKGRQCKKGDKVGMRYIGKLKKNEKKVFDKNVKGKPFVFNLGKGDVIKGWDIGVAGMAVGGERRIIIPAAYAYGRTALPGIPANSDLIFDVKLVSMK</sequence>
<accession>A0A1E5RLH0</accession>
<feature type="region of interest" description="Disordered" evidence="7">
    <location>
        <begin position="210"/>
        <end position="281"/>
    </location>
</feature>
<evidence type="ECO:0000256" key="1">
    <source>
        <dbReference type="ARBA" id="ARBA00000971"/>
    </source>
</evidence>
<dbReference type="InterPro" id="IPR041232">
    <property type="entry name" value="NPL"/>
</dbReference>
<evidence type="ECO:0000256" key="6">
    <source>
        <dbReference type="PROSITE-ProRule" id="PRU00277"/>
    </source>
</evidence>
<comment type="similarity">
    <text evidence="2">Belongs to the FKBP-type PPIase family. FKBP3/4 subfamily.</text>
</comment>
<feature type="region of interest" description="Disordered" evidence="7">
    <location>
        <begin position="60"/>
        <end position="85"/>
    </location>
</feature>
<dbReference type="Pfam" id="PF00254">
    <property type="entry name" value="FKBP_C"/>
    <property type="match status" value="1"/>
</dbReference>
<dbReference type="PANTHER" id="PTHR43811">
    <property type="entry name" value="FKBP-TYPE PEPTIDYL-PROLYL CIS-TRANS ISOMERASE FKPA"/>
    <property type="match status" value="1"/>
</dbReference>
<dbReference type="GO" id="GO:0003755">
    <property type="term" value="F:peptidyl-prolyl cis-trans isomerase activity"/>
    <property type="evidence" value="ECO:0007669"/>
    <property type="project" value="UniProtKB-KW"/>
</dbReference>
<comment type="caution">
    <text evidence="9">The sequence shown here is derived from an EMBL/GenBank/DDBJ whole genome shotgun (WGS) entry which is preliminary data.</text>
</comment>
<feature type="compositionally biased region" description="Acidic residues" evidence="7">
    <location>
        <begin position="62"/>
        <end position="85"/>
    </location>
</feature>
<feature type="compositionally biased region" description="Acidic residues" evidence="7">
    <location>
        <begin position="140"/>
        <end position="178"/>
    </location>
</feature>
<evidence type="ECO:0000256" key="3">
    <source>
        <dbReference type="ARBA" id="ARBA00023110"/>
    </source>
</evidence>
<keyword evidence="4 5" id="KW-0413">Isomerase</keyword>
<feature type="region of interest" description="Disordered" evidence="7">
    <location>
        <begin position="137"/>
        <end position="178"/>
    </location>
</feature>
<reference evidence="10" key="1">
    <citation type="journal article" date="2016" name="Genome Announc.">
        <title>Genome sequences of three species of Hanseniaspora isolated from spontaneous wine fermentations.</title>
        <authorList>
            <person name="Sternes P.R."/>
            <person name="Lee D."/>
            <person name="Kutyna D.R."/>
            <person name="Borneman A.R."/>
        </authorList>
    </citation>
    <scope>NUCLEOTIDE SEQUENCE [LARGE SCALE GENOMIC DNA]</scope>
    <source>
        <strain evidence="10">AWRI3578</strain>
    </source>
</reference>
<organism evidence="9 10">
    <name type="scientific">Hanseniaspora opuntiae</name>
    <dbReference type="NCBI Taxonomy" id="211096"/>
    <lineage>
        <taxon>Eukaryota</taxon>
        <taxon>Fungi</taxon>
        <taxon>Dikarya</taxon>
        <taxon>Ascomycota</taxon>
        <taxon>Saccharomycotina</taxon>
        <taxon>Saccharomycetes</taxon>
        <taxon>Saccharomycodales</taxon>
        <taxon>Saccharomycodaceae</taxon>
        <taxon>Hanseniaspora</taxon>
    </lineage>
</organism>
<dbReference type="InterPro" id="IPR046357">
    <property type="entry name" value="PPIase_dom_sf"/>
</dbReference>
<evidence type="ECO:0000313" key="9">
    <source>
        <dbReference type="EMBL" id="OEJ87393.1"/>
    </source>
</evidence>
<dbReference type="PIRSF" id="PIRSF001473">
    <property type="entry name" value="FK506-bp_FPR3"/>
    <property type="match status" value="1"/>
</dbReference>